<keyword evidence="10" id="KW-0539">Nucleus</keyword>
<dbReference type="GO" id="GO:0005524">
    <property type="term" value="F:ATP binding"/>
    <property type="evidence" value="ECO:0007669"/>
    <property type="project" value="UniProtKB-KW"/>
</dbReference>
<name>A7S5B2_NEMVE</name>
<dbReference type="InterPro" id="IPR001650">
    <property type="entry name" value="Helicase_C-like"/>
</dbReference>
<dbReference type="GO" id="GO:0005634">
    <property type="term" value="C:nucleus"/>
    <property type="evidence" value="ECO:0000318"/>
    <property type="project" value="GO_Central"/>
</dbReference>
<dbReference type="InterPro" id="IPR049730">
    <property type="entry name" value="SNF2/RAD54-like_C"/>
</dbReference>
<organism evidence="13 14">
    <name type="scientific">Nematostella vectensis</name>
    <name type="common">Starlet sea anemone</name>
    <dbReference type="NCBI Taxonomy" id="45351"/>
    <lineage>
        <taxon>Eukaryota</taxon>
        <taxon>Metazoa</taxon>
        <taxon>Cnidaria</taxon>
        <taxon>Anthozoa</taxon>
        <taxon>Hexacorallia</taxon>
        <taxon>Actiniaria</taxon>
        <taxon>Edwardsiidae</taxon>
        <taxon>Nematostella</taxon>
    </lineage>
</organism>
<comment type="subcellular location">
    <subcellularLocation>
        <location evidence="1">Nucleus</location>
    </subcellularLocation>
</comment>
<dbReference type="FunFam" id="3.40.50.10810:FF:000014">
    <property type="entry name" value="SWI/SNF-related matrix-associated actin-dependent regulator of chromatin subfamily A containing DEAD/H box 1"/>
    <property type="match status" value="1"/>
</dbReference>
<evidence type="ECO:0000256" key="10">
    <source>
        <dbReference type="ARBA" id="ARBA00023242"/>
    </source>
</evidence>
<evidence type="ECO:0000256" key="9">
    <source>
        <dbReference type="ARBA" id="ARBA00023125"/>
    </source>
</evidence>
<dbReference type="PANTHER" id="PTHR10799">
    <property type="entry name" value="SNF2/RAD54 HELICASE FAMILY"/>
    <property type="match status" value="1"/>
</dbReference>
<sequence>KAAILSFFQTCSLSELSTIPECSRKKAQKILSLKPFKSWHNMVNKLESTKGLTSQILWNCDLLLKERTSVDKLMQNCNKISLKIQELLLEPVGLGGRLTTSIPMAIFIRAKSLKPYQLTGLNWLILMHEQGVNGILADEMGLGKTVQAISFIAHLIEKGDDGPHLIIVPSSTLNNWVKEFKQWCPTIRFTLYYGSQEERTYLREEILDEHSDFKVIITTYNMATGGFEDTSFLRQLRPHYVVFDEGHMLKNMQSQRYLKLTRIRAKRRLLLTGTPMQNDLLELMSLLSFVMPTIFDGRTDGLKLLFGNKKLDRDADSGYIKERAEQAKKIMKPFVLRRLKKDVLQELPQKHEHVIHCELSTSQKDLHSKLMLKCYNEYRDASKSRDYKNILMALRMMSNHPLLLRNYYKDETLREMAVKYCRDIENRGSEVDLVCEDMTVMSDFELHRLCLEQRSLSSYVLGEELLYDSGKFERLNAMLPEMKDNGDRVLLFSQFTLVMDIIEVYLQHCGYRYFRLDGQTPVVERQPMIDNFNSDPDIFLFLLSTKAGGLGINLTSANVVILHDIDFNPYNDKQAEDRCHRVGQTRDVHVYRLIAKDTVEDNMLKCANSKLKLEKDVVSADNDEGEV</sequence>
<keyword evidence="4" id="KW-0547">Nucleotide-binding</keyword>
<evidence type="ECO:0000256" key="6">
    <source>
        <dbReference type="ARBA" id="ARBA00022806"/>
    </source>
</evidence>
<dbReference type="EMBL" id="DS469582">
    <property type="protein sequence ID" value="EDO41059.1"/>
    <property type="molecule type" value="Genomic_DNA"/>
</dbReference>
<dbReference type="PROSITE" id="PS51194">
    <property type="entry name" value="HELICASE_CTER"/>
    <property type="match status" value="1"/>
</dbReference>
<evidence type="ECO:0000313" key="13">
    <source>
        <dbReference type="EMBL" id="EDO41059.1"/>
    </source>
</evidence>
<feature type="domain" description="Helicase C-terminal" evidence="12">
    <location>
        <begin position="474"/>
        <end position="625"/>
    </location>
</feature>
<evidence type="ECO:0000313" key="14">
    <source>
        <dbReference type="Proteomes" id="UP000001593"/>
    </source>
</evidence>
<dbReference type="CDD" id="cd18793">
    <property type="entry name" value="SF2_C_SNF"/>
    <property type="match status" value="1"/>
</dbReference>
<keyword evidence="7" id="KW-0067">ATP-binding</keyword>
<proteinExistence type="inferred from homology"/>
<dbReference type="GO" id="GO:0003682">
    <property type="term" value="F:chromatin binding"/>
    <property type="evidence" value="ECO:0000318"/>
    <property type="project" value="GO_Central"/>
</dbReference>
<keyword evidence="8" id="KW-0156">Chromatin regulator</keyword>
<evidence type="ECO:0000256" key="5">
    <source>
        <dbReference type="ARBA" id="ARBA00022801"/>
    </source>
</evidence>
<dbReference type="Pfam" id="PF00176">
    <property type="entry name" value="SNF2-rel_dom"/>
    <property type="match status" value="1"/>
</dbReference>
<dbReference type="Gene3D" id="3.40.50.300">
    <property type="entry name" value="P-loop containing nucleotide triphosphate hydrolases"/>
    <property type="match status" value="1"/>
</dbReference>
<dbReference type="GO" id="GO:0003677">
    <property type="term" value="F:DNA binding"/>
    <property type="evidence" value="ECO:0000318"/>
    <property type="project" value="GO_Central"/>
</dbReference>
<dbReference type="Gene3D" id="3.40.50.10810">
    <property type="entry name" value="Tandem AAA-ATPase domain"/>
    <property type="match status" value="1"/>
</dbReference>
<comment type="similarity">
    <text evidence="2">Belongs to the SNF2/RAD54 helicase family.</text>
</comment>
<dbReference type="GO" id="GO:0045944">
    <property type="term" value="P:positive regulation of transcription by RNA polymerase II"/>
    <property type="evidence" value="ECO:0000318"/>
    <property type="project" value="GO_Central"/>
</dbReference>
<dbReference type="SMART" id="SM00487">
    <property type="entry name" value="DEXDc"/>
    <property type="match status" value="1"/>
</dbReference>
<dbReference type="InterPro" id="IPR027417">
    <property type="entry name" value="P-loop_NTPase"/>
</dbReference>
<dbReference type="GO" id="GO:0000729">
    <property type="term" value="P:DNA double-strand break processing"/>
    <property type="evidence" value="ECO:0000318"/>
    <property type="project" value="GO_Central"/>
</dbReference>
<evidence type="ECO:0000256" key="7">
    <source>
        <dbReference type="ARBA" id="ARBA00022840"/>
    </source>
</evidence>
<dbReference type="EC" id="3.6.4.12" evidence="3"/>
<evidence type="ECO:0000259" key="12">
    <source>
        <dbReference type="PROSITE" id="PS51194"/>
    </source>
</evidence>
<dbReference type="GO" id="GO:0140750">
    <property type="term" value="F:nucleosome array spacer activity"/>
    <property type="evidence" value="ECO:0000318"/>
    <property type="project" value="GO_Central"/>
</dbReference>
<evidence type="ECO:0000256" key="1">
    <source>
        <dbReference type="ARBA" id="ARBA00004123"/>
    </source>
</evidence>
<evidence type="ECO:0000259" key="11">
    <source>
        <dbReference type="PROSITE" id="PS51192"/>
    </source>
</evidence>
<gene>
    <name evidence="13" type="ORF">NEMVEDRAFT_v1g105359</name>
</gene>
<keyword evidence="6" id="KW-0347">Helicase</keyword>
<dbReference type="GO" id="GO:0003678">
    <property type="term" value="F:DNA helicase activity"/>
    <property type="evidence" value="ECO:0007669"/>
    <property type="project" value="UniProtKB-EC"/>
</dbReference>
<dbReference type="AlphaFoldDB" id="A7S5B2"/>
<dbReference type="GO" id="GO:0016787">
    <property type="term" value="F:hydrolase activity"/>
    <property type="evidence" value="ECO:0007669"/>
    <property type="project" value="UniProtKB-KW"/>
</dbReference>
<dbReference type="InterPro" id="IPR000330">
    <property type="entry name" value="SNF2_N"/>
</dbReference>
<dbReference type="PhylomeDB" id="A7S5B2"/>
<accession>A7S5B2</accession>
<dbReference type="FunFam" id="3.40.50.300:FF:002869">
    <property type="entry name" value="SWI/SNF-related matrix-associated actin-dependent regulator of chromatin subfamily A containing DEAD/H box 1"/>
    <property type="match status" value="1"/>
</dbReference>
<dbReference type="SMART" id="SM00490">
    <property type="entry name" value="HELICc"/>
    <property type="match status" value="1"/>
</dbReference>
<dbReference type="GO" id="GO:0000785">
    <property type="term" value="C:chromatin"/>
    <property type="evidence" value="ECO:0000318"/>
    <property type="project" value="GO_Central"/>
</dbReference>
<reference evidence="13 14" key="1">
    <citation type="journal article" date="2007" name="Science">
        <title>Sea anemone genome reveals ancestral eumetazoan gene repertoire and genomic organization.</title>
        <authorList>
            <person name="Putnam N.H."/>
            <person name="Srivastava M."/>
            <person name="Hellsten U."/>
            <person name="Dirks B."/>
            <person name="Chapman J."/>
            <person name="Salamov A."/>
            <person name="Terry A."/>
            <person name="Shapiro H."/>
            <person name="Lindquist E."/>
            <person name="Kapitonov V.V."/>
            <person name="Jurka J."/>
            <person name="Genikhovich G."/>
            <person name="Grigoriev I.V."/>
            <person name="Lucas S.M."/>
            <person name="Steele R.E."/>
            <person name="Finnerty J.R."/>
            <person name="Technau U."/>
            <person name="Martindale M.Q."/>
            <person name="Rokhsar D.S."/>
        </authorList>
    </citation>
    <scope>NUCLEOTIDE SEQUENCE [LARGE SCALE GENOMIC DNA]</scope>
    <source>
        <strain evidence="14">CH2 X CH6</strain>
    </source>
</reference>
<protein>
    <recommendedName>
        <fullName evidence="3">DNA helicase</fullName>
        <ecNumber evidence="3">3.6.4.12</ecNumber>
    </recommendedName>
</protein>
<dbReference type="SUPFAM" id="SSF52540">
    <property type="entry name" value="P-loop containing nucleoside triphosphate hydrolases"/>
    <property type="match status" value="2"/>
</dbReference>
<dbReference type="OMA" id="NKVMIRN"/>
<dbReference type="STRING" id="45351.A7S5B2"/>
<evidence type="ECO:0000256" key="8">
    <source>
        <dbReference type="ARBA" id="ARBA00022853"/>
    </source>
</evidence>
<keyword evidence="5" id="KW-0378">Hydrolase</keyword>
<dbReference type="Proteomes" id="UP000001593">
    <property type="component" value="Unassembled WGS sequence"/>
</dbReference>
<keyword evidence="14" id="KW-1185">Reference proteome</keyword>
<dbReference type="InterPro" id="IPR038718">
    <property type="entry name" value="SNF2-like_sf"/>
</dbReference>
<dbReference type="HOGENOM" id="CLU_000315_16_1_1"/>
<feature type="non-terminal residue" evidence="13">
    <location>
        <position position="1"/>
    </location>
</feature>
<keyword evidence="9" id="KW-0238">DNA-binding</keyword>
<evidence type="ECO:0000256" key="2">
    <source>
        <dbReference type="ARBA" id="ARBA00007025"/>
    </source>
</evidence>
<evidence type="ECO:0000256" key="3">
    <source>
        <dbReference type="ARBA" id="ARBA00012551"/>
    </source>
</evidence>
<dbReference type="PROSITE" id="PS51192">
    <property type="entry name" value="HELICASE_ATP_BIND_1"/>
    <property type="match status" value="1"/>
</dbReference>
<evidence type="ECO:0000256" key="4">
    <source>
        <dbReference type="ARBA" id="ARBA00022741"/>
    </source>
</evidence>
<dbReference type="InParanoid" id="A7S5B2"/>
<dbReference type="Pfam" id="PF00271">
    <property type="entry name" value="Helicase_C"/>
    <property type="match status" value="1"/>
</dbReference>
<dbReference type="eggNOG" id="KOG0389">
    <property type="taxonomic scope" value="Eukaryota"/>
</dbReference>
<feature type="domain" description="Helicase ATP-binding" evidence="11">
    <location>
        <begin position="125"/>
        <end position="293"/>
    </location>
</feature>
<dbReference type="InterPro" id="IPR014001">
    <property type="entry name" value="Helicase_ATP-bd"/>
</dbReference>
<dbReference type="GO" id="GO:0031507">
    <property type="term" value="P:heterochromatin formation"/>
    <property type="evidence" value="ECO:0000318"/>
    <property type="project" value="GO_Central"/>
</dbReference>